<evidence type="ECO:0000256" key="10">
    <source>
        <dbReference type="HAMAP-Rule" id="MF_00155"/>
    </source>
</evidence>
<accession>A0A934IXL0</accession>
<evidence type="ECO:0000256" key="4">
    <source>
        <dbReference type="ARBA" id="ARBA00015384"/>
    </source>
</evidence>
<keyword evidence="10" id="KW-0997">Cell inner membrane</keyword>
<evidence type="ECO:0000313" key="13">
    <source>
        <dbReference type="Proteomes" id="UP000602124"/>
    </source>
</evidence>
<comment type="function">
    <text evidence="1 10">Exerts its effect at some terminal stage of cytochrome c oxidase synthesis, probably by being involved in the insertion of the copper B into subunit I.</text>
</comment>
<dbReference type="HAMAP" id="MF_00155">
    <property type="entry name" value="CtaG"/>
    <property type="match status" value="1"/>
</dbReference>
<reference evidence="12" key="1">
    <citation type="submission" date="2020-12" db="EMBL/GenBank/DDBJ databases">
        <title>Devosia sp. MSA67 isolated from Mo River.</title>
        <authorList>
            <person name="Ma F."/>
            <person name="Zi Z."/>
        </authorList>
    </citation>
    <scope>NUCLEOTIDE SEQUENCE</scope>
    <source>
        <strain evidence="12">MSA67</strain>
    </source>
</reference>
<keyword evidence="7 10" id="KW-1133">Transmembrane helix</keyword>
<evidence type="ECO:0000256" key="9">
    <source>
        <dbReference type="ARBA" id="ARBA00023136"/>
    </source>
</evidence>
<dbReference type="GO" id="GO:0005886">
    <property type="term" value="C:plasma membrane"/>
    <property type="evidence" value="ECO:0007669"/>
    <property type="project" value="UniProtKB-SubCell"/>
</dbReference>
<dbReference type="AlphaFoldDB" id="A0A934IXL0"/>
<feature type="transmembrane region" description="Helical" evidence="11">
    <location>
        <begin position="20"/>
        <end position="42"/>
    </location>
</feature>
<dbReference type="SUPFAM" id="SSF110111">
    <property type="entry name" value="Ctag/Cox11"/>
    <property type="match status" value="1"/>
</dbReference>
<dbReference type="RefSeq" id="WP_198876102.1">
    <property type="nucleotide sequence ID" value="NZ_JAEKMH010000002.1"/>
</dbReference>
<keyword evidence="5 10" id="KW-0812">Transmembrane</keyword>
<gene>
    <name evidence="10" type="primary">ctaG</name>
    <name evidence="12" type="ORF">JEQ47_09160</name>
</gene>
<dbReference type="PANTHER" id="PTHR21320">
    <property type="entry name" value="CYTOCHROME C OXIDASE ASSEMBLY PROTEIN COX11-RELATED"/>
    <property type="match status" value="1"/>
</dbReference>
<dbReference type="Proteomes" id="UP000602124">
    <property type="component" value="Unassembled WGS sequence"/>
</dbReference>
<dbReference type="PIRSF" id="PIRSF005413">
    <property type="entry name" value="COX11"/>
    <property type="match status" value="1"/>
</dbReference>
<comment type="caution">
    <text evidence="12">The sequence shown here is derived from an EMBL/GenBank/DDBJ whole genome shotgun (WGS) entry which is preliminary data.</text>
</comment>
<feature type="topological domain" description="Periplasmic" evidence="10">
    <location>
        <begin position="39"/>
        <end position="188"/>
    </location>
</feature>
<evidence type="ECO:0000256" key="11">
    <source>
        <dbReference type="SAM" id="Phobius"/>
    </source>
</evidence>
<keyword evidence="13" id="KW-1185">Reference proteome</keyword>
<evidence type="ECO:0000256" key="8">
    <source>
        <dbReference type="ARBA" id="ARBA00023008"/>
    </source>
</evidence>
<evidence type="ECO:0000256" key="6">
    <source>
        <dbReference type="ARBA" id="ARBA00022968"/>
    </source>
</evidence>
<organism evidence="12 13">
    <name type="scientific">Devosia sediminis</name>
    <dbReference type="NCBI Taxonomy" id="2798801"/>
    <lineage>
        <taxon>Bacteria</taxon>
        <taxon>Pseudomonadati</taxon>
        <taxon>Pseudomonadota</taxon>
        <taxon>Alphaproteobacteria</taxon>
        <taxon>Hyphomicrobiales</taxon>
        <taxon>Devosiaceae</taxon>
        <taxon>Devosia</taxon>
    </lineage>
</organism>
<evidence type="ECO:0000256" key="7">
    <source>
        <dbReference type="ARBA" id="ARBA00022989"/>
    </source>
</evidence>
<protein>
    <recommendedName>
        <fullName evidence="4 10">Cytochrome c oxidase assembly protein CtaG</fullName>
    </recommendedName>
</protein>
<feature type="topological domain" description="Cytoplasmic" evidence="10">
    <location>
        <begin position="1"/>
        <end position="15"/>
    </location>
</feature>
<dbReference type="NCBIfam" id="NF003465">
    <property type="entry name" value="PRK05089.1"/>
    <property type="match status" value="1"/>
</dbReference>
<proteinExistence type="inferred from homology"/>
<dbReference type="GO" id="GO:0005507">
    <property type="term" value="F:copper ion binding"/>
    <property type="evidence" value="ECO:0007669"/>
    <property type="project" value="InterPro"/>
</dbReference>
<comment type="similarity">
    <text evidence="3 10">Belongs to the COX11/CtaG family.</text>
</comment>
<keyword evidence="6 10" id="KW-0735">Signal-anchor</keyword>
<keyword evidence="9 10" id="KW-0472">Membrane</keyword>
<dbReference type="FunFam" id="2.60.370.10:FF:000001">
    <property type="entry name" value="COX11 cytochrome c oxidase assembly homolog"/>
    <property type="match status" value="1"/>
</dbReference>
<keyword evidence="10" id="KW-1003">Cell membrane</keyword>
<dbReference type="InterPro" id="IPR023471">
    <property type="entry name" value="CtaG/Cox11_dom_sf"/>
</dbReference>
<dbReference type="InterPro" id="IPR007533">
    <property type="entry name" value="Cyt_c_oxidase_assmbl_CtaG"/>
</dbReference>
<comment type="subcellular location">
    <subcellularLocation>
        <location evidence="2 10">Cell inner membrane</location>
        <topology evidence="2 10">Single-pass type II membrane protein</topology>
        <orientation evidence="2 10">Periplasmic side</orientation>
    </subcellularLocation>
</comment>
<evidence type="ECO:0000313" key="12">
    <source>
        <dbReference type="EMBL" id="MBJ3784885.1"/>
    </source>
</evidence>
<sequence>MADATAPFQPADPGHRNKRVGVILAGVAAGMVGLAFASVPLYQLFCQVTGYGGTTQVASDNPKGVIAREMKVRFDVNIDPALDWTVVPAAPITDRIGNVDTVNYIATNHSDKPVTGQAIFNVVPDKAGVYFNKIECFCFTEQTLQPGETVEMPIVFFVDPDLDENRELDTIKEITLSYTFYASDNEGS</sequence>
<dbReference type="EMBL" id="JAEKMH010000002">
    <property type="protein sequence ID" value="MBJ3784885.1"/>
    <property type="molecule type" value="Genomic_DNA"/>
</dbReference>
<dbReference type="GO" id="GO:0008535">
    <property type="term" value="P:respiratory chain complex IV assembly"/>
    <property type="evidence" value="ECO:0007669"/>
    <property type="project" value="UniProtKB-UniRule"/>
</dbReference>
<keyword evidence="8 10" id="KW-0186">Copper</keyword>
<dbReference type="PANTHER" id="PTHR21320:SF3">
    <property type="entry name" value="CYTOCHROME C OXIDASE ASSEMBLY PROTEIN COX11, MITOCHONDRIAL-RELATED"/>
    <property type="match status" value="1"/>
</dbReference>
<dbReference type="Pfam" id="PF04442">
    <property type="entry name" value="CtaG_Cox11"/>
    <property type="match status" value="1"/>
</dbReference>
<evidence type="ECO:0000256" key="1">
    <source>
        <dbReference type="ARBA" id="ARBA00004007"/>
    </source>
</evidence>
<evidence type="ECO:0000256" key="2">
    <source>
        <dbReference type="ARBA" id="ARBA00004382"/>
    </source>
</evidence>
<dbReference type="Gene3D" id="2.60.370.10">
    <property type="entry name" value="Ctag/Cox11"/>
    <property type="match status" value="1"/>
</dbReference>
<name>A0A934IXL0_9HYPH</name>
<evidence type="ECO:0000256" key="3">
    <source>
        <dbReference type="ARBA" id="ARBA00009620"/>
    </source>
</evidence>
<evidence type="ECO:0000256" key="5">
    <source>
        <dbReference type="ARBA" id="ARBA00022692"/>
    </source>
</evidence>